<dbReference type="NCBIfam" id="TIGR03954">
    <property type="entry name" value="integ_memb_HG"/>
    <property type="match status" value="1"/>
</dbReference>
<gene>
    <name evidence="8" type="ORF">SAMN04489867_3304</name>
</gene>
<keyword evidence="4 6" id="KW-1133">Transmembrane helix</keyword>
<evidence type="ECO:0000256" key="3">
    <source>
        <dbReference type="ARBA" id="ARBA00022692"/>
    </source>
</evidence>
<evidence type="ECO:0000313" key="9">
    <source>
        <dbReference type="Proteomes" id="UP000199077"/>
    </source>
</evidence>
<keyword evidence="5 6" id="KW-0472">Membrane</keyword>
<feature type="transmembrane region" description="Helical" evidence="6">
    <location>
        <begin position="151"/>
        <end position="171"/>
    </location>
</feature>
<proteinExistence type="predicted"/>
<accession>A0A1H0UGJ4</accession>
<feature type="transmembrane region" description="Helical" evidence="6">
    <location>
        <begin position="67"/>
        <end position="87"/>
    </location>
</feature>
<evidence type="ECO:0000259" key="7">
    <source>
        <dbReference type="Pfam" id="PF12823"/>
    </source>
</evidence>
<feature type="domain" description="DUF3817" evidence="7">
    <location>
        <begin position="30"/>
        <end position="118"/>
    </location>
</feature>
<evidence type="ECO:0000256" key="4">
    <source>
        <dbReference type="ARBA" id="ARBA00022989"/>
    </source>
</evidence>
<keyword evidence="2" id="KW-1003">Cell membrane</keyword>
<keyword evidence="3 6" id="KW-0812">Transmembrane</keyword>
<sequence>MAQLGDHLLGTDPAAVDAEEVAETGGMSPLQLFRRLAVAEAVTWALLLVGMLLKYGTGTTELGVQVFGMAHGVVFIAYCLGAVFVAVNQRWSPATTALALASAVPPFLTVWFDRRAERRSQLDGPWRLAPGRDQPTGLLERAQAWMLARPVAAGGVAVAAVSALTLLALLVGPPAASQS</sequence>
<evidence type="ECO:0000256" key="6">
    <source>
        <dbReference type="SAM" id="Phobius"/>
    </source>
</evidence>
<comment type="subcellular location">
    <subcellularLocation>
        <location evidence="1">Cell membrane</location>
        <topology evidence="1">Multi-pass membrane protein</topology>
    </subcellularLocation>
</comment>
<dbReference type="Pfam" id="PF12823">
    <property type="entry name" value="DUF3817"/>
    <property type="match status" value="1"/>
</dbReference>
<name>A0A1H0UGJ4_9MICO</name>
<dbReference type="InterPro" id="IPR023845">
    <property type="entry name" value="DUF3817_TM"/>
</dbReference>
<dbReference type="PANTHER" id="PTHR40077:SF1">
    <property type="entry name" value="MEMBRANE PROTEIN"/>
    <property type="match status" value="1"/>
</dbReference>
<dbReference type="Proteomes" id="UP000199077">
    <property type="component" value="Chromosome I"/>
</dbReference>
<keyword evidence="9" id="KW-1185">Reference proteome</keyword>
<evidence type="ECO:0000256" key="2">
    <source>
        <dbReference type="ARBA" id="ARBA00022475"/>
    </source>
</evidence>
<protein>
    <submittedName>
        <fullName evidence="8">Integral membrane protein</fullName>
    </submittedName>
</protein>
<reference evidence="9" key="1">
    <citation type="submission" date="2016-10" db="EMBL/GenBank/DDBJ databases">
        <authorList>
            <person name="Varghese N."/>
            <person name="Submissions S."/>
        </authorList>
    </citation>
    <scope>NUCLEOTIDE SEQUENCE [LARGE SCALE GENOMIC DNA]</scope>
    <source>
        <strain evidence="9">DSM 22329</strain>
    </source>
</reference>
<dbReference type="EMBL" id="LT629711">
    <property type="protein sequence ID" value="SDP65145.1"/>
    <property type="molecule type" value="Genomic_DNA"/>
</dbReference>
<organism evidence="8 9">
    <name type="scientific">Pedococcus dokdonensis</name>
    <dbReference type="NCBI Taxonomy" id="443156"/>
    <lineage>
        <taxon>Bacteria</taxon>
        <taxon>Bacillati</taxon>
        <taxon>Actinomycetota</taxon>
        <taxon>Actinomycetes</taxon>
        <taxon>Micrococcales</taxon>
        <taxon>Intrasporangiaceae</taxon>
        <taxon>Pedococcus</taxon>
    </lineage>
</organism>
<dbReference type="PANTHER" id="PTHR40077">
    <property type="entry name" value="MEMBRANE PROTEIN-RELATED"/>
    <property type="match status" value="1"/>
</dbReference>
<evidence type="ECO:0000313" key="8">
    <source>
        <dbReference type="EMBL" id="SDP65145.1"/>
    </source>
</evidence>
<evidence type="ECO:0000256" key="1">
    <source>
        <dbReference type="ARBA" id="ARBA00004651"/>
    </source>
</evidence>
<dbReference type="STRING" id="443156.SAMN04489867_3304"/>
<dbReference type="AlphaFoldDB" id="A0A1H0UGJ4"/>
<evidence type="ECO:0000256" key="5">
    <source>
        <dbReference type="ARBA" id="ARBA00023136"/>
    </source>
</evidence>
<dbReference type="GO" id="GO:0005886">
    <property type="term" value="C:plasma membrane"/>
    <property type="evidence" value="ECO:0007669"/>
    <property type="project" value="UniProtKB-SubCell"/>
</dbReference>
<feature type="transmembrane region" description="Helical" evidence="6">
    <location>
        <begin position="93"/>
        <end position="112"/>
    </location>
</feature>
<feature type="transmembrane region" description="Helical" evidence="6">
    <location>
        <begin position="36"/>
        <end position="55"/>
    </location>
</feature>